<dbReference type="PANTHER" id="PTHR46813">
    <property type="entry name" value="GATA TRANSCRIPTION FACTOR 18"/>
    <property type="match status" value="1"/>
</dbReference>
<keyword evidence="5" id="KW-0238">DNA-binding</keyword>
<evidence type="ECO:0000256" key="7">
    <source>
        <dbReference type="ARBA" id="ARBA00024019"/>
    </source>
</evidence>
<dbReference type="STRING" id="52838.A0A4S8J5X4"/>
<dbReference type="Gene3D" id="3.30.50.10">
    <property type="entry name" value="Erythroid Transcription Factor GATA-1, subunit A"/>
    <property type="match status" value="1"/>
</dbReference>
<evidence type="ECO:0000256" key="1">
    <source>
        <dbReference type="ARBA" id="ARBA00022723"/>
    </source>
</evidence>
<feature type="region of interest" description="Disordered" evidence="9">
    <location>
        <begin position="1"/>
        <end position="23"/>
    </location>
</feature>
<comment type="caution">
    <text evidence="11">The sequence shown here is derived from an EMBL/GenBank/DDBJ whole genome shotgun (WGS) entry which is preliminary data.</text>
</comment>
<evidence type="ECO:0000256" key="4">
    <source>
        <dbReference type="ARBA" id="ARBA00023015"/>
    </source>
</evidence>
<dbReference type="AlphaFoldDB" id="A0A4S8J5X4"/>
<gene>
    <name evidence="11" type="ORF">C4D60_Mb11t15660</name>
</gene>
<evidence type="ECO:0000313" key="11">
    <source>
        <dbReference type="EMBL" id="THU56284.1"/>
    </source>
</evidence>
<dbReference type="EMBL" id="PYDT01000007">
    <property type="protein sequence ID" value="THU56284.1"/>
    <property type="molecule type" value="Genomic_DNA"/>
</dbReference>
<comment type="similarity">
    <text evidence="7">Belongs to the type IV zinc-finger family. Class B subfamily.</text>
</comment>
<dbReference type="InterPro" id="IPR013088">
    <property type="entry name" value="Znf_NHR/GATA"/>
</dbReference>
<dbReference type="Pfam" id="PF00320">
    <property type="entry name" value="GATA"/>
    <property type="match status" value="1"/>
</dbReference>
<evidence type="ECO:0000256" key="8">
    <source>
        <dbReference type="PROSITE-ProRule" id="PRU00094"/>
    </source>
</evidence>
<keyword evidence="2 8" id="KW-0863">Zinc-finger</keyword>
<proteinExistence type="inferred from homology"/>
<feature type="domain" description="GATA-type" evidence="10">
    <location>
        <begin position="54"/>
        <end position="90"/>
    </location>
</feature>
<evidence type="ECO:0000256" key="3">
    <source>
        <dbReference type="ARBA" id="ARBA00022833"/>
    </source>
</evidence>
<keyword evidence="3" id="KW-0862">Zinc</keyword>
<dbReference type="PANTHER" id="PTHR46813:SF16">
    <property type="entry name" value="GATA TRANSCRIPTION FACTOR 18"/>
    <property type="match status" value="1"/>
</dbReference>
<evidence type="ECO:0000313" key="12">
    <source>
        <dbReference type="Proteomes" id="UP000317650"/>
    </source>
</evidence>
<feature type="compositionally biased region" description="Low complexity" evidence="9">
    <location>
        <begin position="9"/>
        <end position="20"/>
    </location>
</feature>
<sequence>MAYDLVGFSSTPTSSSSSSPKPLVERDFLSRVEERNYGMSGLDVSLSLSPPPLMVFGKRCSACGETKTPLWRNGPDGPKSLCNACGIRYRKEAKKINTNLTLAPPDHVVQLSAKGNRAR</sequence>
<dbReference type="GO" id="GO:0043565">
    <property type="term" value="F:sequence-specific DNA binding"/>
    <property type="evidence" value="ECO:0007669"/>
    <property type="project" value="InterPro"/>
</dbReference>
<dbReference type="CDD" id="cd00202">
    <property type="entry name" value="ZnF_GATA"/>
    <property type="match status" value="1"/>
</dbReference>
<keyword evidence="6" id="KW-0804">Transcription</keyword>
<organism evidence="11 12">
    <name type="scientific">Musa balbisiana</name>
    <name type="common">Banana</name>
    <dbReference type="NCBI Taxonomy" id="52838"/>
    <lineage>
        <taxon>Eukaryota</taxon>
        <taxon>Viridiplantae</taxon>
        <taxon>Streptophyta</taxon>
        <taxon>Embryophyta</taxon>
        <taxon>Tracheophyta</taxon>
        <taxon>Spermatophyta</taxon>
        <taxon>Magnoliopsida</taxon>
        <taxon>Liliopsida</taxon>
        <taxon>Zingiberales</taxon>
        <taxon>Musaceae</taxon>
        <taxon>Musa</taxon>
    </lineage>
</organism>
<dbReference type="SMART" id="SM00401">
    <property type="entry name" value="ZnF_GATA"/>
    <property type="match status" value="1"/>
</dbReference>
<dbReference type="SUPFAM" id="SSF57716">
    <property type="entry name" value="Glucocorticoid receptor-like (DNA-binding domain)"/>
    <property type="match status" value="1"/>
</dbReference>
<dbReference type="Proteomes" id="UP000317650">
    <property type="component" value="Chromosome 11"/>
</dbReference>
<dbReference type="InterPro" id="IPR000679">
    <property type="entry name" value="Znf_GATA"/>
</dbReference>
<protein>
    <recommendedName>
        <fullName evidence="10">GATA-type domain-containing protein</fullName>
    </recommendedName>
</protein>
<dbReference type="PROSITE" id="PS50114">
    <property type="entry name" value="GATA_ZN_FINGER_2"/>
    <property type="match status" value="1"/>
</dbReference>
<accession>A0A4S8J5X4</accession>
<dbReference type="GO" id="GO:0008270">
    <property type="term" value="F:zinc ion binding"/>
    <property type="evidence" value="ECO:0007669"/>
    <property type="project" value="UniProtKB-KW"/>
</dbReference>
<dbReference type="GO" id="GO:0006355">
    <property type="term" value="P:regulation of DNA-templated transcription"/>
    <property type="evidence" value="ECO:0007669"/>
    <property type="project" value="InterPro"/>
</dbReference>
<evidence type="ECO:0000256" key="6">
    <source>
        <dbReference type="ARBA" id="ARBA00023163"/>
    </source>
</evidence>
<evidence type="ECO:0000256" key="5">
    <source>
        <dbReference type="ARBA" id="ARBA00023125"/>
    </source>
</evidence>
<keyword evidence="4" id="KW-0805">Transcription regulation</keyword>
<evidence type="ECO:0000256" key="2">
    <source>
        <dbReference type="ARBA" id="ARBA00022771"/>
    </source>
</evidence>
<keyword evidence="12" id="KW-1185">Reference proteome</keyword>
<evidence type="ECO:0000259" key="10">
    <source>
        <dbReference type="PROSITE" id="PS50114"/>
    </source>
</evidence>
<reference evidence="11 12" key="1">
    <citation type="journal article" date="2019" name="Nat. Plants">
        <title>Genome sequencing of Musa balbisiana reveals subgenome evolution and function divergence in polyploid bananas.</title>
        <authorList>
            <person name="Yao X."/>
        </authorList>
    </citation>
    <scope>NUCLEOTIDE SEQUENCE [LARGE SCALE GENOMIC DNA]</scope>
    <source>
        <strain evidence="12">cv. DH-PKW</strain>
        <tissue evidence="11">Leaves</tissue>
    </source>
</reference>
<keyword evidence="1" id="KW-0479">Metal-binding</keyword>
<name>A0A4S8J5X4_MUSBA</name>
<evidence type="ECO:0000256" key="9">
    <source>
        <dbReference type="SAM" id="MobiDB-lite"/>
    </source>
</evidence>